<protein>
    <submittedName>
        <fullName evidence="1">Uncharacterized protein</fullName>
    </submittedName>
</protein>
<gene>
    <name evidence="1" type="ORF">AVEN_73004_1</name>
</gene>
<dbReference type="Proteomes" id="UP000499080">
    <property type="component" value="Unassembled WGS sequence"/>
</dbReference>
<sequence>MTRKKKTGYLLMEESEDGDFGSFQQETGAAEMEEVIYLESSMADFSKNMFVLIDDVGGARRKAHYSYVCGIQEVDGGELGMTGLMITNLYKSKFVSMMNGQFTISESLLKAILPDRIFEVEVFGF</sequence>
<proteinExistence type="predicted"/>
<organism evidence="1 2">
    <name type="scientific">Araneus ventricosus</name>
    <name type="common">Orbweaver spider</name>
    <name type="synonym">Epeira ventricosa</name>
    <dbReference type="NCBI Taxonomy" id="182803"/>
    <lineage>
        <taxon>Eukaryota</taxon>
        <taxon>Metazoa</taxon>
        <taxon>Ecdysozoa</taxon>
        <taxon>Arthropoda</taxon>
        <taxon>Chelicerata</taxon>
        <taxon>Arachnida</taxon>
        <taxon>Araneae</taxon>
        <taxon>Araneomorphae</taxon>
        <taxon>Entelegynae</taxon>
        <taxon>Araneoidea</taxon>
        <taxon>Araneidae</taxon>
        <taxon>Araneus</taxon>
    </lineage>
</organism>
<reference evidence="1 2" key="1">
    <citation type="journal article" date="2019" name="Sci. Rep.">
        <title>Orb-weaving spider Araneus ventricosus genome elucidates the spidroin gene catalogue.</title>
        <authorList>
            <person name="Kono N."/>
            <person name="Nakamura H."/>
            <person name="Ohtoshi R."/>
            <person name="Moran D.A.P."/>
            <person name="Shinohara A."/>
            <person name="Yoshida Y."/>
            <person name="Fujiwara M."/>
            <person name="Mori M."/>
            <person name="Tomita M."/>
            <person name="Arakawa K."/>
        </authorList>
    </citation>
    <scope>NUCLEOTIDE SEQUENCE [LARGE SCALE GENOMIC DNA]</scope>
</reference>
<dbReference type="AlphaFoldDB" id="A0A4Y2MBT3"/>
<keyword evidence="2" id="KW-1185">Reference proteome</keyword>
<dbReference type="OrthoDB" id="6758798at2759"/>
<accession>A0A4Y2MBT3</accession>
<dbReference type="EMBL" id="BGPR01007141">
    <property type="protein sequence ID" value="GBN24578.1"/>
    <property type="molecule type" value="Genomic_DNA"/>
</dbReference>
<comment type="caution">
    <text evidence="1">The sequence shown here is derived from an EMBL/GenBank/DDBJ whole genome shotgun (WGS) entry which is preliminary data.</text>
</comment>
<name>A0A4Y2MBT3_ARAVE</name>
<evidence type="ECO:0000313" key="1">
    <source>
        <dbReference type="EMBL" id="GBN24578.1"/>
    </source>
</evidence>
<evidence type="ECO:0000313" key="2">
    <source>
        <dbReference type="Proteomes" id="UP000499080"/>
    </source>
</evidence>